<evidence type="ECO:0000313" key="1">
    <source>
        <dbReference type="EMBL" id="PON54658.1"/>
    </source>
</evidence>
<reference evidence="2" key="1">
    <citation type="submission" date="2016-06" db="EMBL/GenBank/DDBJ databases">
        <title>Parallel loss of symbiosis genes in relatives of nitrogen-fixing non-legume Parasponia.</title>
        <authorList>
            <person name="Van Velzen R."/>
            <person name="Holmer R."/>
            <person name="Bu F."/>
            <person name="Rutten L."/>
            <person name="Van Zeijl A."/>
            <person name="Liu W."/>
            <person name="Santuari L."/>
            <person name="Cao Q."/>
            <person name="Sharma T."/>
            <person name="Shen D."/>
            <person name="Roswanjaya Y."/>
            <person name="Wardhani T."/>
            <person name="Kalhor M.S."/>
            <person name="Jansen J."/>
            <person name="Van den Hoogen J."/>
            <person name="Gungor B."/>
            <person name="Hartog M."/>
            <person name="Hontelez J."/>
            <person name="Verver J."/>
            <person name="Yang W.-C."/>
            <person name="Schijlen E."/>
            <person name="Repin R."/>
            <person name="Schilthuizen M."/>
            <person name="Schranz E."/>
            <person name="Heidstra R."/>
            <person name="Miyata K."/>
            <person name="Fedorova E."/>
            <person name="Kohlen W."/>
            <person name="Bisseling T."/>
            <person name="Smit S."/>
            <person name="Geurts R."/>
        </authorList>
    </citation>
    <scope>NUCLEOTIDE SEQUENCE [LARGE SCALE GENOMIC DNA]</scope>
    <source>
        <strain evidence="2">cv. WU1-14</strain>
    </source>
</reference>
<protein>
    <submittedName>
        <fullName evidence="1">Uncharacterized protein</fullName>
    </submittedName>
</protein>
<name>A0A2P5C0T0_PARAD</name>
<keyword evidence="2" id="KW-1185">Reference proteome</keyword>
<dbReference type="AlphaFoldDB" id="A0A2P5C0T0"/>
<gene>
    <name evidence="1" type="ORF">PanWU01x14_193990</name>
</gene>
<dbReference type="EMBL" id="JXTB01000192">
    <property type="protein sequence ID" value="PON54658.1"/>
    <property type="molecule type" value="Genomic_DNA"/>
</dbReference>
<dbReference type="OrthoDB" id="10519430at2759"/>
<sequence length="86" mass="9818">RSTGQGPTKEKSCLCVFLESKSNIDHGRGSSFRSHRPACFHLAFRRLDEEVKLAKDVDEDVRQVKTNKKGALQKLENYIYSFDGKD</sequence>
<organism evidence="1 2">
    <name type="scientific">Parasponia andersonii</name>
    <name type="common">Sponia andersonii</name>
    <dbReference type="NCBI Taxonomy" id="3476"/>
    <lineage>
        <taxon>Eukaryota</taxon>
        <taxon>Viridiplantae</taxon>
        <taxon>Streptophyta</taxon>
        <taxon>Embryophyta</taxon>
        <taxon>Tracheophyta</taxon>
        <taxon>Spermatophyta</taxon>
        <taxon>Magnoliopsida</taxon>
        <taxon>eudicotyledons</taxon>
        <taxon>Gunneridae</taxon>
        <taxon>Pentapetalae</taxon>
        <taxon>rosids</taxon>
        <taxon>fabids</taxon>
        <taxon>Rosales</taxon>
        <taxon>Cannabaceae</taxon>
        <taxon>Parasponia</taxon>
    </lineage>
</organism>
<accession>A0A2P5C0T0</accession>
<comment type="caution">
    <text evidence="1">The sequence shown here is derived from an EMBL/GenBank/DDBJ whole genome shotgun (WGS) entry which is preliminary data.</text>
</comment>
<evidence type="ECO:0000313" key="2">
    <source>
        <dbReference type="Proteomes" id="UP000237105"/>
    </source>
</evidence>
<dbReference type="Proteomes" id="UP000237105">
    <property type="component" value="Unassembled WGS sequence"/>
</dbReference>
<proteinExistence type="predicted"/>
<feature type="non-terminal residue" evidence="1">
    <location>
        <position position="1"/>
    </location>
</feature>